<dbReference type="CDD" id="cd07438">
    <property type="entry name" value="PHP_HisPPase_AMP"/>
    <property type="match status" value="1"/>
</dbReference>
<reference evidence="2 3" key="1">
    <citation type="journal article" date="2021" name="ISME Commun">
        <title>Automated analysis of genomic sequences facilitates high-throughput and comprehensive description of bacteria.</title>
        <authorList>
            <person name="Hitch T.C.A."/>
        </authorList>
    </citation>
    <scope>NUCLEOTIDE SEQUENCE [LARGE SCALE GENOMIC DNA]</scope>
    <source>
        <strain evidence="2 3">H4_15</strain>
    </source>
</reference>
<sequence>MVYADLHVHTNYSDGTHSIEEVIRLAKNRGIKVVAITDHDTLYHYDKVKKICEKNNIKTIRGVEMSCYDFDVYKKVHVVGLWLNDNPTHVEELCNHTLKCRDEYHHQLIDELNDKGLDITYEEAKKFSPYNIVFKMHLFQAIVNKYPEYNNLEKYRELFAGKVSQDVDLQMGYIDVKSGIEAIHKDGGIAILAHPCEYDNYDEIKKYVSYDLDGIEISHPSMKEDDYPLTQHFAKKYNLLKSGGSDFHNIKLTSIGDFGLTKEQFDDLEKEALQK</sequence>
<dbReference type="Pfam" id="PF02811">
    <property type="entry name" value="PHP"/>
    <property type="match status" value="1"/>
</dbReference>
<comment type="caution">
    <text evidence="2">The sequence shown here is derived from an EMBL/GenBank/DDBJ whole genome shotgun (WGS) entry which is preliminary data.</text>
</comment>
<accession>A0ABT2SSZ4</accession>
<dbReference type="InterPro" id="IPR004013">
    <property type="entry name" value="PHP_dom"/>
</dbReference>
<dbReference type="InterPro" id="IPR003141">
    <property type="entry name" value="Pol/His_phosphatase_N"/>
</dbReference>
<dbReference type="Proteomes" id="UP001208364">
    <property type="component" value="Unassembled WGS sequence"/>
</dbReference>
<evidence type="ECO:0000313" key="3">
    <source>
        <dbReference type="Proteomes" id="UP001208364"/>
    </source>
</evidence>
<dbReference type="SMART" id="SM00481">
    <property type="entry name" value="POLIIIAc"/>
    <property type="match status" value="1"/>
</dbReference>
<name>A0ABT2SSZ4_9FIRM</name>
<dbReference type="InterPro" id="IPR016195">
    <property type="entry name" value="Pol/histidinol_Pase-like"/>
</dbReference>
<gene>
    <name evidence="2" type="ORF">OCV55_04515</name>
</gene>
<feature type="domain" description="Polymerase/histidinol phosphatase N-terminal" evidence="1">
    <location>
        <begin position="4"/>
        <end position="69"/>
    </location>
</feature>
<dbReference type="SUPFAM" id="SSF89550">
    <property type="entry name" value="PHP domain-like"/>
    <property type="match status" value="1"/>
</dbReference>
<keyword evidence="3" id="KW-1185">Reference proteome</keyword>
<protein>
    <submittedName>
        <fullName evidence="2">PHP domain-containing protein</fullName>
    </submittedName>
</protein>
<dbReference type="PANTHER" id="PTHR42924">
    <property type="entry name" value="EXONUCLEASE"/>
    <property type="match status" value="1"/>
</dbReference>
<dbReference type="EMBL" id="JAOQJR010000003">
    <property type="protein sequence ID" value="MCU6737941.1"/>
    <property type="molecule type" value="Genomic_DNA"/>
</dbReference>
<dbReference type="PANTHER" id="PTHR42924:SF3">
    <property type="entry name" value="POLYMERASE_HISTIDINOL PHOSPHATASE N-TERMINAL DOMAIN-CONTAINING PROTEIN"/>
    <property type="match status" value="1"/>
</dbReference>
<evidence type="ECO:0000259" key="1">
    <source>
        <dbReference type="SMART" id="SM00481"/>
    </source>
</evidence>
<dbReference type="RefSeq" id="WP_147579936.1">
    <property type="nucleotide sequence ID" value="NZ_JAOQJR010000003.1"/>
</dbReference>
<dbReference type="Gene3D" id="1.10.150.650">
    <property type="match status" value="1"/>
</dbReference>
<evidence type="ECO:0000313" key="2">
    <source>
        <dbReference type="EMBL" id="MCU6737941.1"/>
    </source>
</evidence>
<proteinExistence type="predicted"/>
<dbReference type="InterPro" id="IPR052018">
    <property type="entry name" value="PHP_domain"/>
</dbReference>
<dbReference type="Gene3D" id="3.20.20.140">
    <property type="entry name" value="Metal-dependent hydrolases"/>
    <property type="match status" value="1"/>
</dbReference>
<organism evidence="2 3">
    <name type="scientific">[Clostridium] ammoniilyticum</name>
    <dbReference type="NCBI Taxonomy" id="2981784"/>
    <lineage>
        <taxon>Bacteria</taxon>
        <taxon>Bacillati</taxon>
        <taxon>Bacillota</taxon>
        <taxon>Erysipelotrichia</taxon>
        <taxon>Erysipelotrichales</taxon>
        <taxon>Coprobacillaceae</taxon>
        <taxon>Faecalibacillus</taxon>
    </lineage>
</organism>